<accession>A0A819B7H0</accession>
<dbReference type="AlphaFoldDB" id="A0A819B7H0"/>
<evidence type="ECO:0000313" key="2">
    <source>
        <dbReference type="EMBL" id="CAF3798848.1"/>
    </source>
</evidence>
<feature type="region of interest" description="Disordered" evidence="1">
    <location>
        <begin position="673"/>
        <end position="692"/>
    </location>
</feature>
<protein>
    <submittedName>
        <fullName evidence="2">Uncharacterized protein</fullName>
    </submittedName>
</protein>
<dbReference type="EMBL" id="CAJOAZ010001322">
    <property type="protein sequence ID" value="CAF3798848.1"/>
    <property type="molecule type" value="Genomic_DNA"/>
</dbReference>
<comment type="caution">
    <text evidence="2">The sequence shown here is derived from an EMBL/GenBank/DDBJ whole genome shotgun (WGS) entry which is preliminary data.</text>
</comment>
<reference evidence="2" key="1">
    <citation type="submission" date="2021-02" db="EMBL/GenBank/DDBJ databases">
        <authorList>
            <person name="Nowell W R."/>
        </authorList>
    </citation>
    <scope>NUCLEOTIDE SEQUENCE</scope>
</reference>
<feature type="region of interest" description="Disordered" evidence="1">
    <location>
        <begin position="261"/>
        <end position="282"/>
    </location>
</feature>
<dbReference type="Proteomes" id="UP000663844">
    <property type="component" value="Unassembled WGS sequence"/>
</dbReference>
<evidence type="ECO:0000313" key="3">
    <source>
        <dbReference type="Proteomes" id="UP000663844"/>
    </source>
</evidence>
<feature type="region of interest" description="Disordered" evidence="1">
    <location>
        <begin position="457"/>
        <end position="482"/>
    </location>
</feature>
<evidence type="ECO:0000256" key="1">
    <source>
        <dbReference type="SAM" id="MobiDB-lite"/>
    </source>
</evidence>
<feature type="compositionally biased region" description="Low complexity" evidence="1">
    <location>
        <begin position="268"/>
        <end position="282"/>
    </location>
</feature>
<gene>
    <name evidence="2" type="ORF">OXD698_LOCUS18130</name>
</gene>
<feature type="region of interest" description="Disordered" evidence="1">
    <location>
        <begin position="631"/>
        <end position="650"/>
    </location>
</feature>
<feature type="compositionally biased region" description="Polar residues" evidence="1">
    <location>
        <begin position="457"/>
        <end position="467"/>
    </location>
</feature>
<organism evidence="2 3">
    <name type="scientific">Adineta steineri</name>
    <dbReference type="NCBI Taxonomy" id="433720"/>
    <lineage>
        <taxon>Eukaryota</taxon>
        <taxon>Metazoa</taxon>
        <taxon>Spiralia</taxon>
        <taxon>Gnathifera</taxon>
        <taxon>Rotifera</taxon>
        <taxon>Eurotatoria</taxon>
        <taxon>Bdelloidea</taxon>
        <taxon>Adinetida</taxon>
        <taxon>Adinetidae</taxon>
        <taxon>Adineta</taxon>
    </lineage>
</organism>
<name>A0A819B7H0_9BILA</name>
<sequence>MVVTSSHNYDGYPFQSFFDIFKQNKNHHNDKKFIEQQSYYQTTYIPNTRNSNNTYNHYQQPDVNSTSLLYSNQLDDPYQSQQTWSYINKTYKHQEKYFDNSFLLSTYTETIPKTYNKPPVHQYEREIQYPPHPVFGNTGFAGIESSEDSRYNYNSSSKYRSMPNAGLASSRNVSSLPPKIRVIFIPQASSQLQQPCANALNVPPFLFSRMTQPLCSLPLPPPLPQISSLPLTPAVQQRVIQQYSNPIATFPFTPNWQSPQSFAPTYPSPLQQPSMMPMPSFQAPQYDSQPYFPSAVPPKNMSILSSNTSSSLPYSNSIPSVHQQQNNDYSNRRRAYVSPPSSSLTSTVTDYSWLQDCSAYHRIPAVKANPNVQLSNDRSTQLLHHPVGQQQYSHINTPMTKSAWLHKLPPLPPGAVVISDEYNDKYDTSCHDYFKSEIKYRQHFQDGTKIAVGSNKSAVINSPNSNKSHGKQSNDKVSQNFGSDVNSYNSSLESISTRLLPSLYSSVSCCSCAATQSHSCSSCTSSQCSLDNTFVDKSNKYQIDDLGPYERKRNSDHNKLLDKTPTRDFHMIYEPHTSHWTSEMDHQLKPNDNNPYSWSISSAISNIQPVFSAKNNLIKQASSAYKMFPLQEEQEEEEENKEPIHISSSGSFVWDQSTDKAFTTSTSGVSYSSIVNNKKMDPVSTTSTSTDD</sequence>
<proteinExistence type="predicted"/>